<dbReference type="EMBL" id="CP000774">
    <property type="protein sequence ID" value="ABS62340.1"/>
    <property type="molecule type" value="Genomic_DNA"/>
</dbReference>
<evidence type="ECO:0000256" key="2">
    <source>
        <dbReference type="ARBA" id="ARBA00009387"/>
    </source>
</evidence>
<dbReference type="KEGG" id="pla:Plav_0717"/>
<dbReference type="STRING" id="402881.Plav_0717"/>
<dbReference type="AlphaFoldDB" id="A7HR07"/>
<dbReference type="HOGENOM" id="CLU_020668_0_0_5"/>
<dbReference type="Pfam" id="PF01464">
    <property type="entry name" value="SLT"/>
    <property type="match status" value="1"/>
</dbReference>
<dbReference type="CDD" id="cd13401">
    <property type="entry name" value="Slt70-like"/>
    <property type="match status" value="1"/>
</dbReference>
<name>A7HR07_PARL1</name>
<accession>A7HR07</accession>
<dbReference type="Gene3D" id="1.25.20.10">
    <property type="entry name" value="Bacterial muramidases"/>
    <property type="match status" value="2"/>
</dbReference>
<dbReference type="OrthoDB" id="9815002at2"/>
<dbReference type="Gene3D" id="1.10.530.10">
    <property type="match status" value="1"/>
</dbReference>
<evidence type="ECO:0000256" key="1">
    <source>
        <dbReference type="ARBA" id="ARBA00007734"/>
    </source>
</evidence>
<dbReference type="eggNOG" id="COG0741">
    <property type="taxonomic scope" value="Bacteria"/>
</dbReference>
<dbReference type="GO" id="GO:0042597">
    <property type="term" value="C:periplasmic space"/>
    <property type="evidence" value="ECO:0007669"/>
    <property type="project" value="InterPro"/>
</dbReference>
<evidence type="ECO:0000313" key="5">
    <source>
        <dbReference type="EMBL" id="ABS62340.1"/>
    </source>
</evidence>
<proteinExistence type="inferred from homology"/>
<organism evidence="5 6">
    <name type="scientific">Parvibaculum lavamentivorans (strain DS-1 / DSM 13023 / NCIMB 13966)</name>
    <dbReference type="NCBI Taxonomy" id="402881"/>
    <lineage>
        <taxon>Bacteria</taxon>
        <taxon>Pseudomonadati</taxon>
        <taxon>Pseudomonadota</taxon>
        <taxon>Alphaproteobacteria</taxon>
        <taxon>Hyphomicrobiales</taxon>
        <taxon>Parvibaculaceae</taxon>
        <taxon>Parvibaculum</taxon>
    </lineage>
</organism>
<comment type="similarity">
    <text evidence="2">Belongs to the virb1 family.</text>
</comment>
<dbReference type="GO" id="GO:0004553">
    <property type="term" value="F:hydrolase activity, hydrolyzing O-glycosyl compounds"/>
    <property type="evidence" value="ECO:0007669"/>
    <property type="project" value="InterPro"/>
</dbReference>
<evidence type="ECO:0000256" key="3">
    <source>
        <dbReference type="ARBA" id="ARBA00022729"/>
    </source>
</evidence>
<dbReference type="PANTHER" id="PTHR37423:SF2">
    <property type="entry name" value="MEMBRANE-BOUND LYTIC MUREIN TRANSGLYCOSYLASE C"/>
    <property type="match status" value="1"/>
</dbReference>
<dbReference type="CAZy" id="GH23">
    <property type="family name" value="Glycoside Hydrolase Family 23"/>
</dbReference>
<dbReference type="SUPFAM" id="SSF48435">
    <property type="entry name" value="Bacterial muramidases"/>
    <property type="match status" value="1"/>
</dbReference>
<dbReference type="RefSeq" id="WP_011995631.1">
    <property type="nucleotide sequence ID" value="NC_009719.1"/>
</dbReference>
<sequence length="616" mass="68235">MNRGARHPSAAQPADHPFTVLVRRAALLALPLLGAALLAMQPVQAGNLAAQTPAATASLQPKRIWSPEILSGTDRETYRKLFEATERGRFAEADKLAAKLSDRRLMGYVLHAKYMGAHYRTSYAELRDWLAAYNDLPGAVEIHKLAMLRRPASAAVPQRPAQRRWRQPVHAAYAVDGGMMENPSPRFREIDNEIRRMVRDGKGETAHAYLKSRNIQAALTSAEYDKVRERVVASYFLEGEDNRAYLLANEILQAHAREVPLADWYAGLAAWRMGNYDNAGRHFERLARANVSYWSKAAGGFWAARAWLADGQPEKVAPLLELAADTGPTFYGILATRQLGRDLRIDWIEPRVDEASFRALTENQAVARAVALVQIGRRDMAREELVRAHAHIDPSLDQALIALAIAYDLPAVQLQVANAAHLPARGARNGRIPLNAGLFPVPDYKPSTGYKVDRALLLAFMRQESKFQPDAMSYAGARGLMQIMPATASHITQDRSLAQANKDKLLDPTFNVTLGQEYLAELMSAGEPYGNLFMLTTAYNGGPGNLSRWLASMDFKGDPFLFIESIPAAETRGYIERVVTNYWIYSERLGQPVGTLDASASGTWPVYESAVGSIRR</sequence>
<protein>
    <submittedName>
        <fullName evidence="5">Lytic transglycosylase catalytic</fullName>
    </submittedName>
</protein>
<feature type="domain" description="Transglycosylase SLT" evidence="4">
    <location>
        <begin position="447"/>
        <end position="554"/>
    </location>
</feature>
<reference evidence="5 6" key="1">
    <citation type="journal article" date="2011" name="Stand. Genomic Sci.">
        <title>Complete genome sequence of Parvibaculum lavamentivorans type strain (DS-1(T)).</title>
        <authorList>
            <person name="Schleheck D."/>
            <person name="Weiss M."/>
            <person name="Pitluck S."/>
            <person name="Bruce D."/>
            <person name="Land M.L."/>
            <person name="Han S."/>
            <person name="Saunders E."/>
            <person name="Tapia R."/>
            <person name="Detter C."/>
            <person name="Brettin T."/>
            <person name="Han J."/>
            <person name="Woyke T."/>
            <person name="Goodwin L."/>
            <person name="Pennacchio L."/>
            <person name="Nolan M."/>
            <person name="Cook A.M."/>
            <person name="Kjelleberg S."/>
            <person name="Thomas T."/>
        </authorList>
    </citation>
    <scope>NUCLEOTIDE SEQUENCE [LARGE SCALE GENOMIC DNA]</scope>
    <source>
        <strain evidence="6">DS-1 / DSM 13023 / NCIMB 13966</strain>
    </source>
</reference>
<evidence type="ECO:0000259" key="4">
    <source>
        <dbReference type="Pfam" id="PF01464"/>
    </source>
</evidence>
<keyword evidence="3" id="KW-0732">Signal</keyword>
<dbReference type="SUPFAM" id="SSF53955">
    <property type="entry name" value="Lysozyme-like"/>
    <property type="match status" value="1"/>
</dbReference>
<dbReference type="Proteomes" id="UP000006377">
    <property type="component" value="Chromosome"/>
</dbReference>
<dbReference type="InterPro" id="IPR023346">
    <property type="entry name" value="Lysozyme-like_dom_sf"/>
</dbReference>
<evidence type="ECO:0000313" key="6">
    <source>
        <dbReference type="Proteomes" id="UP000006377"/>
    </source>
</evidence>
<dbReference type="PANTHER" id="PTHR37423">
    <property type="entry name" value="SOLUBLE LYTIC MUREIN TRANSGLYCOSYLASE-RELATED"/>
    <property type="match status" value="1"/>
</dbReference>
<comment type="similarity">
    <text evidence="1">Belongs to the transglycosylase Slt family.</text>
</comment>
<keyword evidence="6" id="KW-1185">Reference proteome</keyword>
<dbReference type="InterPro" id="IPR008939">
    <property type="entry name" value="Lytic_TGlycosylase_superhlx_U"/>
</dbReference>
<gene>
    <name evidence="5" type="ordered locus">Plav_0717</name>
</gene>
<dbReference type="InterPro" id="IPR008258">
    <property type="entry name" value="Transglycosylase_SLT_dom_1"/>
</dbReference>